<evidence type="ECO:0000256" key="3">
    <source>
        <dbReference type="ARBA" id="ARBA00022723"/>
    </source>
</evidence>
<keyword evidence="3" id="KW-0479">Metal-binding</keyword>
<evidence type="ECO:0000256" key="4">
    <source>
        <dbReference type="ARBA" id="ARBA00022737"/>
    </source>
</evidence>
<evidence type="ECO:0000256" key="5">
    <source>
        <dbReference type="ARBA" id="ARBA00023004"/>
    </source>
</evidence>
<dbReference type="PIRSF" id="PIRSF009283">
    <property type="entry name" value="HPP_dOase"/>
    <property type="match status" value="1"/>
</dbReference>
<dbReference type="InterPro" id="IPR029068">
    <property type="entry name" value="Glyas_Bleomycin-R_OHBP_Dase"/>
</dbReference>
<dbReference type="PROSITE" id="PS51819">
    <property type="entry name" value="VOC"/>
    <property type="match status" value="2"/>
</dbReference>
<dbReference type="Proteomes" id="UP000605099">
    <property type="component" value="Unassembled WGS sequence"/>
</dbReference>
<evidence type="ECO:0000313" key="8">
    <source>
        <dbReference type="Proteomes" id="UP000605099"/>
    </source>
</evidence>
<reference evidence="8" key="1">
    <citation type="journal article" date="2019" name="Int. J. Syst. Evol. Microbiol.">
        <title>The Global Catalogue of Microorganisms (GCM) 10K type strain sequencing project: providing services to taxonomists for standard genome sequencing and annotation.</title>
        <authorList>
            <consortium name="The Broad Institute Genomics Platform"/>
            <consortium name="The Broad Institute Genome Sequencing Center for Infectious Disease"/>
            <person name="Wu L."/>
            <person name="Ma J."/>
        </authorList>
    </citation>
    <scope>NUCLEOTIDE SEQUENCE [LARGE SCALE GENOMIC DNA]</scope>
    <source>
        <strain evidence="8">CGMCC 1.6784</strain>
    </source>
</reference>
<protein>
    <submittedName>
        <fullName evidence="7">4-hydroxyphenylpyruvate dioxygenase</fullName>
    </submittedName>
</protein>
<gene>
    <name evidence="7" type="ORF">GCM10011349_30200</name>
</gene>
<dbReference type="PANTHER" id="PTHR11959">
    <property type="entry name" value="4-HYDROXYPHENYLPYRUVATE DIOXYGENASE"/>
    <property type="match status" value="1"/>
</dbReference>
<keyword evidence="8" id="KW-1185">Reference proteome</keyword>
<dbReference type="Pfam" id="PF14696">
    <property type="entry name" value="Glyoxalase_5"/>
    <property type="match status" value="1"/>
</dbReference>
<name>A0ABQ2JUL4_9SPHN</name>
<comment type="cofactor">
    <cofactor evidence="1">
        <name>Fe cation</name>
        <dbReference type="ChEBI" id="CHEBI:24875"/>
    </cofactor>
</comment>
<feature type="domain" description="VOC" evidence="6">
    <location>
        <begin position="168"/>
        <end position="310"/>
    </location>
</feature>
<evidence type="ECO:0000256" key="1">
    <source>
        <dbReference type="ARBA" id="ARBA00001962"/>
    </source>
</evidence>
<accession>A0ABQ2JUL4</accession>
<dbReference type="InterPro" id="IPR004360">
    <property type="entry name" value="Glyas_Fos-R_dOase_dom"/>
</dbReference>
<organism evidence="7 8">
    <name type="scientific">Novosphingobium indicum</name>
    <dbReference type="NCBI Taxonomy" id="462949"/>
    <lineage>
        <taxon>Bacteria</taxon>
        <taxon>Pseudomonadati</taxon>
        <taxon>Pseudomonadota</taxon>
        <taxon>Alphaproteobacteria</taxon>
        <taxon>Sphingomonadales</taxon>
        <taxon>Sphingomonadaceae</taxon>
        <taxon>Novosphingobium</taxon>
    </lineage>
</organism>
<proteinExistence type="inferred from homology"/>
<dbReference type="PANTHER" id="PTHR11959:SF1">
    <property type="entry name" value="4-HYDROXYPHENYLPYRUVATE DIOXYGENASE"/>
    <property type="match status" value="1"/>
</dbReference>
<feature type="domain" description="VOC" evidence="6">
    <location>
        <begin position="13"/>
        <end position="130"/>
    </location>
</feature>
<dbReference type="Pfam" id="PF00903">
    <property type="entry name" value="Glyoxalase"/>
    <property type="match status" value="1"/>
</dbReference>
<dbReference type="InterPro" id="IPR041736">
    <property type="entry name" value="4OHPhenylPyrv_dOase_N"/>
</dbReference>
<keyword evidence="5" id="KW-0408">Iron</keyword>
<keyword evidence="4" id="KW-0677">Repeat</keyword>
<evidence type="ECO:0000259" key="6">
    <source>
        <dbReference type="PROSITE" id="PS51819"/>
    </source>
</evidence>
<dbReference type="EMBL" id="BMLK01000014">
    <property type="protein sequence ID" value="GGN54508.1"/>
    <property type="molecule type" value="Genomic_DNA"/>
</dbReference>
<dbReference type="Gene3D" id="3.10.180.10">
    <property type="entry name" value="2,3-Dihydroxybiphenyl 1,2-Dioxygenase, domain 1"/>
    <property type="match status" value="2"/>
</dbReference>
<dbReference type="GO" id="GO:0051213">
    <property type="term" value="F:dioxygenase activity"/>
    <property type="evidence" value="ECO:0007669"/>
    <property type="project" value="UniProtKB-KW"/>
</dbReference>
<keyword evidence="7" id="KW-0560">Oxidoreductase</keyword>
<dbReference type="CDD" id="cd07250">
    <property type="entry name" value="HPPD_C_like"/>
    <property type="match status" value="1"/>
</dbReference>
<dbReference type="SUPFAM" id="SSF54593">
    <property type="entry name" value="Glyoxalase/Bleomycin resistance protein/Dihydroxybiphenyl dioxygenase"/>
    <property type="match status" value="1"/>
</dbReference>
<comment type="caution">
    <text evidence="7">The sequence shown here is derived from an EMBL/GenBank/DDBJ whole genome shotgun (WGS) entry which is preliminary data.</text>
</comment>
<comment type="similarity">
    <text evidence="2">Belongs to the 4HPPD family.</text>
</comment>
<dbReference type="NCBIfam" id="TIGR01263">
    <property type="entry name" value="4HPPD"/>
    <property type="match status" value="1"/>
</dbReference>
<dbReference type="InterPro" id="IPR005956">
    <property type="entry name" value="4OHPhenylPyrv_dOase"/>
</dbReference>
<evidence type="ECO:0000256" key="2">
    <source>
        <dbReference type="ARBA" id="ARBA00005877"/>
    </source>
</evidence>
<keyword evidence="7" id="KW-0223">Dioxygenase</keyword>
<dbReference type="RefSeq" id="WP_188820874.1">
    <property type="nucleotide sequence ID" value="NZ_BMLK01000014.1"/>
</dbReference>
<evidence type="ECO:0000313" key="7">
    <source>
        <dbReference type="EMBL" id="GGN54508.1"/>
    </source>
</evidence>
<dbReference type="InterPro" id="IPR041735">
    <property type="entry name" value="4OHPhenylPyrv_dOase_C"/>
</dbReference>
<dbReference type="InterPro" id="IPR037523">
    <property type="entry name" value="VOC_core"/>
</dbReference>
<sequence length="379" mass="42744">MTDLFENPIGLDGFEFVEFSAPEKGVLEPIFEAMGFTKIARHRSKDVELWRQGEINFITNYEPHSPAWFFSREHGPSACGMGFRVRDARKAYDELLARSAEPVQVETGPMELRLPGIRGIGNSIIYLIDRYERDGGNGKSEGALSIYDIDFEYLPGVDRHPKGAGFDRIDHLTHNVYGGRMAYWADYYEKLFNFREIRYFDIKGEYTGLTSKALTAPDGKIRIPLNEEGEGGKGQIEEFLREFNGEGIQHIALITDNLLEAWDRLKKLGVPFMTAPPEAYYDMLDERLPGHGQPVSELKACGILLDGTTDGGKPRLLLQIFAEAQVGPVFFEFIERQGDEGFGEGNFKALFESMERDQVRRGVLQPVPSEVEGVEEPAE</sequence>
<dbReference type="CDD" id="cd08342">
    <property type="entry name" value="HPPD_N_like"/>
    <property type="match status" value="1"/>
</dbReference>